<dbReference type="InterPro" id="IPR002559">
    <property type="entry name" value="Transposase_11"/>
</dbReference>
<proteinExistence type="inferred from homology"/>
<dbReference type="SUPFAM" id="SSF53098">
    <property type="entry name" value="Ribonuclease H-like"/>
    <property type="match status" value="1"/>
</dbReference>
<comment type="caution">
    <text evidence="6">The sequence shown here is derived from an EMBL/GenBank/DDBJ whole genome shotgun (WGS) entry which is preliminary data.</text>
</comment>
<accession>A0ABW2NR84</accession>
<name>A0ABW2NR84_9BACL</name>
<keyword evidence="3" id="KW-0238">DNA-binding</keyword>
<dbReference type="InterPro" id="IPR047952">
    <property type="entry name" value="Transpos_IS4"/>
</dbReference>
<keyword evidence="4" id="KW-0233">DNA recombination</keyword>
<dbReference type="RefSeq" id="WP_379748848.1">
    <property type="nucleotide sequence ID" value="NZ_JBHTCP010000015.1"/>
</dbReference>
<dbReference type="NCBIfam" id="NF033592">
    <property type="entry name" value="transpos_IS4_1"/>
    <property type="match status" value="1"/>
</dbReference>
<dbReference type="InterPro" id="IPR012337">
    <property type="entry name" value="RNaseH-like_sf"/>
</dbReference>
<protein>
    <submittedName>
        <fullName evidence="6">IS4 family transposase</fullName>
    </submittedName>
</protein>
<keyword evidence="2" id="KW-0815">Transposition</keyword>
<dbReference type="PANTHER" id="PTHR33258:SF1">
    <property type="entry name" value="TRANSPOSASE INSL FOR INSERTION SEQUENCE ELEMENT IS186A-RELATED"/>
    <property type="match status" value="1"/>
</dbReference>
<sequence>MISPRDLSLDDEFNLYANQLTQYFSPEHLHDLAKKCGFVLRDGKLKPHDFVSLCAFLNNHIAENSLTQLCSTLDANRNVSLSTEGLNQRFNSEAVKFLQAVFASLMHQKQQNTVGIPTMYNLDFHRIRILDSTAFRLFYEEKKLAGPFGSGVKIQLEYEWLTGQFLHLAVQSSIENDAAYNKTVLDTIQPNDLILKDLGYFSAHDLLQIHEKNAYYLSRLRSTAVIYVKNEKETHFKNGKVVIGSQFKRIDLKKLMDEMEVGETRELNDVFVGGDKLLQPRVILYKHSKEVAQKRLRAKEKKAKKNGMTQSHRAKALTALNTYITNIPQDRVSKTAIHGIYSLRWQIEILFKTWKSLFKIHEVKKIKTERLQCHIYGTLISLLLSSSITFRMRKLLLRRSKQEVSEYKSIGIVREYLFQIQSSLLDGTLYLKELLKKMFKMIKKNGRKSHRYKKMTVFDILGVIYERNEKKAA</sequence>
<feature type="domain" description="Transposase IS4-like" evidence="5">
    <location>
        <begin position="124"/>
        <end position="384"/>
    </location>
</feature>
<evidence type="ECO:0000256" key="1">
    <source>
        <dbReference type="ARBA" id="ARBA00010075"/>
    </source>
</evidence>
<keyword evidence="7" id="KW-1185">Reference proteome</keyword>
<dbReference type="PANTHER" id="PTHR33258">
    <property type="entry name" value="TRANSPOSASE INSL FOR INSERTION SEQUENCE ELEMENT IS186A-RELATED"/>
    <property type="match status" value="1"/>
</dbReference>
<organism evidence="6 7">
    <name type="scientific">Fictibacillus iocasae</name>
    <dbReference type="NCBI Taxonomy" id="2715437"/>
    <lineage>
        <taxon>Bacteria</taxon>
        <taxon>Bacillati</taxon>
        <taxon>Bacillota</taxon>
        <taxon>Bacilli</taxon>
        <taxon>Bacillales</taxon>
        <taxon>Fictibacillaceae</taxon>
        <taxon>Fictibacillus</taxon>
    </lineage>
</organism>
<evidence type="ECO:0000259" key="5">
    <source>
        <dbReference type="Pfam" id="PF01609"/>
    </source>
</evidence>
<dbReference type="Pfam" id="PF01609">
    <property type="entry name" value="DDE_Tnp_1"/>
    <property type="match status" value="1"/>
</dbReference>
<evidence type="ECO:0000256" key="3">
    <source>
        <dbReference type="ARBA" id="ARBA00023125"/>
    </source>
</evidence>
<gene>
    <name evidence="6" type="ORF">ACFQPF_09185</name>
</gene>
<dbReference type="EMBL" id="JBHTCP010000015">
    <property type="protein sequence ID" value="MFC7371850.1"/>
    <property type="molecule type" value="Genomic_DNA"/>
</dbReference>
<evidence type="ECO:0000256" key="4">
    <source>
        <dbReference type="ARBA" id="ARBA00023172"/>
    </source>
</evidence>
<comment type="similarity">
    <text evidence="1">Belongs to the transposase 11 family.</text>
</comment>
<evidence type="ECO:0000313" key="7">
    <source>
        <dbReference type="Proteomes" id="UP001596549"/>
    </source>
</evidence>
<reference evidence="7" key="1">
    <citation type="journal article" date="2019" name="Int. J. Syst. Evol. Microbiol.">
        <title>The Global Catalogue of Microorganisms (GCM) 10K type strain sequencing project: providing services to taxonomists for standard genome sequencing and annotation.</title>
        <authorList>
            <consortium name="The Broad Institute Genomics Platform"/>
            <consortium name="The Broad Institute Genome Sequencing Center for Infectious Disease"/>
            <person name="Wu L."/>
            <person name="Ma J."/>
        </authorList>
    </citation>
    <scope>NUCLEOTIDE SEQUENCE [LARGE SCALE GENOMIC DNA]</scope>
    <source>
        <strain evidence="7">NBRC 106396</strain>
    </source>
</reference>
<evidence type="ECO:0000256" key="2">
    <source>
        <dbReference type="ARBA" id="ARBA00022578"/>
    </source>
</evidence>
<dbReference type="Proteomes" id="UP001596549">
    <property type="component" value="Unassembled WGS sequence"/>
</dbReference>
<evidence type="ECO:0000313" key="6">
    <source>
        <dbReference type="EMBL" id="MFC7371850.1"/>
    </source>
</evidence>